<dbReference type="PROSITE" id="PS01186">
    <property type="entry name" value="EGF_2"/>
    <property type="match status" value="4"/>
</dbReference>
<dbReference type="PROSITE" id="PS00022">
    <property type="entry name" value="EGF_1"/>
    <property type="match status" value="3"/>
</dbReference>
<evidence type="ECO:0000256" key="2">
    <source>
        <dbReference type="ARBA" id="ARBA00023157"/>
    </source>
</evidence>
<keyword evidence="7" id="KW-1185">Reference proteome</keyword>
<keyword evidence="2 3" id="KW-1015">Disulfide bond</keyword>
<feature type="domain" description="EGF-like" evidence="5">
    <location>
        <begin position="68"/>
        <end position="102"/>
    </location>
</feature>
<dbReference type="InterPro" id="IPR000742">
    <property type="entry name" value="EGF"/>
</dbReference>
<evidence type="ECO:0000256" key="1">
    <source>
        <dbReference type="ARBA" id="ARBA00022729"/>
    </source>
</evidence>
<dbReference type="Proteomes" id="UP000481153">
    <property type="component" value="Unassembled WGS sequence"/>
</dbReference>
<accession>A0A6G0WH19</accession>
<keyword evidence="1 4" id="KW-0732">Signal</keyword>
<comment type="caution">
    <text evidence="6">The sequence shown here is derived from an EMBL/GenBank/DDBJ whole genome shotgun (WGS) entry which is preliminary data.</text>
</comment>
<evidence type="ECO:0000313" key="6">
    <source>
        <dbReference type="EMBL" id="KAF0726462.1"/>
    </source>
</evidence>
<reference evidence="6 7" key="1">
    <citation type="submission" date="2019-07" db="EMBL/GenBank/DDBJ databases">
        <title>Genomics analysis of Aphanomyces spp. identifies a new class of oomycete effector associated with host adaptation.</title>
        <authorList>
            <person name="Gaulin E."/>
        </authorList>
    </citation>
    <scope>NUCLEOTIDE SEQUENCE [LARGE SCALE GENOMIC DNA]</scope>
    <source>
        <strain evidence="6 7">ATCC 201684</strain>
    </source>
</reference>
<evidence type="ECO:0000256" key="3">
    <source>
        <dbReference type="PROSITE-ProRule" id="PRU00076"/>
    </source>
</evidence>
<dbReference type="Pfam" id="PF07974">
    <property type="entry name" value="EGF_2"/>
    <property type="match status" value="1"/>
</dbReference>
<dbReference type="Gene3D" id="2.60.120.260">
    <property type="entry name" value="Galactose-binding domain-like"/>
    <property type="match status" value="1"/>
</dbReference>
<organism evidence="6 7">
    <name type="scientific">Aphanomyces euteiches</name>
    <dbReference type="NCBI Taxonomy" id="100861"/>
    <lineage>
        <taxon>Eukaryota</taxon>
        <taxon>Sar</taxon>
        <taxon>Stramenopiles</taxon>
        <taxon>Oomycota</taxon>
        <taxon>Saprolegniomycetes</taxon>
        <taxon>Saprolegniales</taxon>
        <taxon>Verrucalvaceae</taxon>
        <taxon>Aphanomyces</taxon>
    </lineage>
</organism>
<dbReference type="InterPro" id="IPR013111">
    <property type="entry name" value="EGF_extracell"/>
</dbReference>
<protein>
    <recommendedName>
        <fullName evidence="5">EGF-like domain-containing protein</fullName>
    </recommendedName>
</protein>
<dbReference type="PROSITE" id="PS50026">
    <property type="entry name" value="EGF_3"/>
    <property type="match status" value="1"/>
</dbReference>
<feature type="disulfide bond" evidence="3">
    <location>
        <begin position="92"/>
        <end position="101"/>
    </location>
</feature>
<dbReference type="PANTHER" id="PTHR14949:SF56">
    <property type="entry name" value="EGF-LIKE-DOMAIN, MULTIPLE 7"/>
    <property type="match status" value="1"/>
</dbReference>
<evidence type="ECO:0000313" key="7">
    <source>
        <dbReference type="Proteomes" id="UP000481153"/>
    </source>
</evidence>
<dbReference type="PANTHER" id="PTHR14949">
    <property type="entry name" value="EGF-LIKE-DOMAIN, MULTIPLE 7, 8"/>
    <property type="match status" value="1"/>
</dbReference>
<comment type="caution">
    <text evidence="3">Lacks conserved residue(s) required for the propagation of feature annotation.</text>
</comment>
<feature type="chain" id="PRO_5026208731" description="EGF-like domain-containing protein" evidence="4">
    <location>
        <begin position="23"/>
        <end position="1064"/>
    </location>
</feature>
<feature type="signal peptide" evidence="4">
    <location>
        <begin position="1"/>
        <end position="22"/>
    </location>
</feature>
<evidence type="ECO:0000256" key="4">
    <source>
        <dbReference type="SAM" id="SignalP"/>
    </source>
</evidence>
<dbReference type="Gene3D" id="2.10.25.10">
    <property type="entry name" value="Laminin"/>
    <property type="match status" value="1"/>
</dbReference>
<dbReference type="AlphaFoldDB" id="A0A6G0WH19"/>
<evidence type="ECO:0000259" key="5">
    <source>
        <dbReference type="PROSITE" id="PS50026"/>
    </source>
</evidence>
<sequence>MRARGWLSLASWFLTALSAVRGMCPNACSGHGFCNIFNVCACTTGFWGSDCSNMRCPMGKAWGVITGTDTAHQMAECSGRGICNPASGTCSCQIGFEGHACEYVICQESCSGRGRCITMEQLASNPLVALNLYDRPTPYSYSPYVMWDADMLRGCLCDQGYTGYNCLLNQCHLGDDPLTAGQTEEVQLVACTASYLQHTITLNYDAPLTAGTFVLQFGLERTSPISFNAPAANALGTSMTEMLQTLSTIPSAVVTRSTAATSTSWSVTFPQASTQQHNFQPLWRVMEVQTFFCAADSGFLTLQYNKYLFGNIPFSALASDLKATLESCSKIGAVQVSYSQGLMLCQAGGNQVTITFQTMLDRNFIGDLPSLLIDSTNQAQRNGLFLGGLLPVVDSAATEVIKGIDTCNQVEVQSFVCGASSGLFSLSFEGRTLANIPFSIAAADLKSQMLGTFTSLKDIDITYSSGDTACDPIGAGTTVTISFVIATTLGPRGNGDLGSITTDMSNGGVSGLAHSSPNLLQLSPTATELTKGARCVPLSSSYFVAPRQQMTSTVIQGGGTFTLTFRGYTTTWIPAVATPAQVAQALVVLPSIKNITVTFSTGEACAMPPNIIRLNFTQEFGKSVFYLLDRALIFFVPFSSLPTVTAQGNNVQVQVYSSGAVEPTTSVASIDGTKESQECSGRGSCAFSTGGHCRCYTGYQASDGRGNPATFGMRRDDCGSTSTTIASCPGDIPCSGHGTCGSSFKCTCAVGWRNGDCSERTCPFGLSWFSYPSNDNVAHRDLAECSNAGLCDRVTGLCQCSSPFTGPACAWMGCGGSPTPCSGHGQCLNLRELAPLVKINGVQAGFTFGDDPNNPLTWEAEKIHSCLCDFPFFGHDCSLVKCPRGDDPNTYLDVPEVQHLHCTASGGSFTVTFREKTTPSIPYNANLQTLKQALETIIQRVNLAFSSSNTMVCSPQGVVTTITFVYDLGALPCLQADNSPLIDAVNGNGALGSGNLVVNCQGATLLQTYVSVVGTRENAVCSNHGDCDTNTGTCKCDPFFASSDGLGGPGLRGDCGYRVVGFYN</sequence>
<dbReference type="SMART" id="SM00181">
    <property type="entry name" value="EGF"/>
    <property type="match status" value="7"/>
</dbReference>
<dbReference type="VEuPathDB" id="FungiDB:AeMF1_013908"/>
<keyword evidence="3" id="KW-0245">EGF-like domain</keyword>
<dbReference type="EMBL" id="VJMJ01000215">
    <property type="protein sequence ID" value="KAF0726462.1"/>
    <property type="molecule type" value="Genomic_DNA"/>
</dbReference>
<dbReference type="InterPro" id="IPR050969">
    <property type="entry name" value="Dev_Signal_Modulators"/>
</dbReference>
<gene>
    <name evidence="6" type="ORF">Ae201684_015276</name>
</gene>
<name>A0A6G0WH19_9STRA</name>
<proteinExistence type="predicted"/>